<dbReference type="RefSeq" id="WP_124149920.1">
    <property type="nucleotide sequence ID" value="NZ_RQIS01000003.1"/>
</dbReference>
<feature type="transmembrane region" description="Helical" evidence="1">
    <location>
        <begin position="193"/>
        <end position="213"/>
    </location>
</feature>
<protein>
    <recommendedName>
        <fullName evidence="4">Glycosyltransferase RgtA/B/C/D-like domain-containing protein</fullName>
    </recommendedName>
</protein>
<proteinExistence type="predicted"/>
<dbReference type="Proteomes" id="UP000272778">
    <property type="component" value="Unassembled WGS sequence"/>
</dbReference>
<feature type="transmembrane region" description="Helical" evidence="1">
    <location>
        <begin position="454"/>
        <end position="476"/>
    </location>
</feature>
<sequence>MILAHIWNIITGAGAGLILIAWLYVLCIAATPPKTKGAVYSVPHGTAIGASLAVLWFWYSLRLQIPASAAAIGLVFLTIILLICRRKAIAINLKNIINSDSLFWVGLYVFFYITNYIFTLPPATPDRLPIARIFNNDIFNYINIAQYLQKLGQSHIAGFSLTQPLSPMVAFTPAAFYIINGFSIFFNAETMRAAMPAIIAMAALAGCAITWVIWRNFEIPRSLAAAVGVLFVSGPFLRYIVGNYFLSTIIAELFVILLLGKTAELLFDNKQRKWNSVVCSFAPYHLLLFFTYPPLYVIGTGLQGVFVLLSLFSVDKQDISASLLLKVRDASKWMAAIVVSSVVPMILDPWHARDMFTLLFFISDKYTFGWPLDFIGPAAIFGLPTGLEIHARHSQVLNVIALTVLFATVLFFSARTKQRSGSRHVFLLLSAFSFLLYFAYFFRTGPSYQQWKLASYIPLFLAPFALASVAGIAAANSGVARRVPFISVSVGLLLLGLNVAYHYRTERALDEFPASYANLRALDMIGNTNELYVDMLTMSSTFFPVYFVHSKTLHLLSHSYYPQEALSPEKITPATPLFIEGDTCPADADSVSIAGVGCLYFRAPSLKLGADYSFKKNVPALYINAGMSGIEPWGRWSDGKRLKIGLLMDDEIASTDGVRYLNLHVQPYPAANSGIQNVTAVWGQGERSNMIVRGPQWVSIPFRKSDLSGYENRQLLVELQLPNATSPMSLDPSSGDTRELGVGFTNLSVTKTPLEK</sequence>
<feature type="transmembrane region" description="Helical" evidence="1">
    <location>
        <begin position="65"/>
        <end position="84"/>
    </location>
</feature>
<feature type="transmembrane region" description="Helical" evidence="1">
    <location>
        <begin position="287"/>
        <end position="312"/>
    </location>
</feature>
<organism evidence="2 3">
    <name type="scientific">Paraburkholderia dinghuensis</name>
    <dbReference type="NCBI Taxonomy" id="2305225"/>
    <lineage>
        <taxon>Bacteria</taxon>
        <taxon>Pseudomonadati</taxon>
        <taxon>Pseudomonadota</taxon>
        <taxon>Betaproteobacteria</taxon>
        <taxon>Burkholderiales</taxon>
        <taxon>Burkholderiaceae</taxon>
        <taxon>Paraburkholderia</taxon>
    </lineage>
</organism>
<reference evidence="2 3" key="1">
    <citation type="submission" date="2018-11" db="EMBL/GenBank/DDBJ databases">
        <title>Paraburkholderia sp. DHOA04, isolated from soil.</title>
        <authorList>
            <person name="Gao Z.-H."/>
            <person name="Qiu L.-H."/>
            <person name="Fu J.-C."/>
        </authorList>
    </citation>
    <scope>NUCLEOTIDE SEQUENCE [LARGE SCALE GENOMIC DNA]</scope>
    <source>
        <strain evidence="2 3">DHOA04</strain>
    </source>
</reference>
<comment type="caution">
    <text evidence="2">The sequence shown here is derived from an EMBL/GenBank/DDBJ whole genome shotgun (WGS) entry which is preliminary data.</text>
</comment>
<dbReference type="OrthoDB" id="9767863at2"/>
<keyword evidence="1" id="KW-1133">Transmembrane helix</keyword>
<feature type="transmembrane region" description="Helical" evidence="1">
    <location>
        <begin position="396"/>
        <end position="413"/>
    </location>
</feature>
<name>A0A3N6MWH4_9BURK</name>
<feature type="transmembrane region" description="Helical" evidence="1">
    <location>
        <begin position="333"/>
        <end position="352"/>
    </location>
</feature>
<evidence type="ECO:0000313" key="3">
    <source>
        <dbReference type="Proteomes" id="UP000272778"/>
    </source>
</evidence>
<evidence type="ECO:0000313" key="2">
    <source>
        <dbReference type="EMBL" id="RQH08354.1"/>
    </source>
</evidence>
<keyword evidence="3" id="KW-1185">Reference proteome</keyword>
<feature type="transmembrane region" description="Helical" evidence="1">
    <location>
        <begin position="219"/>
        <end position="237"/>
    </location>
</feature>
<dbReference type="EMBL" id="RQIS01000003">
    <property type="protein sequence ID" value="RQH08354.1"/>
    <property type="molecule type" value="Genomic_DNA"/>
</dbReference>
<gene>
    <name evidence="2" type="ORF">D1Y85_04870</name>
</gene>
<feature type="transmembrane region" description="Helical" evidence="1">
    <location>
        <begin position="483"/>
        <end position="503"/>
    </location>
</feature>
<keyword evidence="1" id="KW-0812">Transmembrane</keyword>
<evidence type="ECO:0000256" key="1">
    <source>
        <dbReference type="SAM" id="Phobius"/>
    </source>
</evidence>
<feature type="transmembrane region" description="Helical" evidence="1">
    <location>
        <begin position="244"/>
        <end position="267"/>
    </location>
</feature>
<feature type="transmembrane region" description="Helical" evidence="1">
    <location>
        <begin position="425"/>
        <end position="442"/>
    </location>
</feature>
<feature type="transmembrane region" description="Helical" evidence="1">
    <location>
        <begin position="96"/>
        <end position="118"/>
    </location>
</feature>
<accession>A0A3N6MWH4</accession>
<dbReference type="AlphaFoldDB" id="A0A3N6MWH4"/>
<feature type="transmembrane region" description="Helical" evidence="1">
    <location>
        <begin position="38"/>
        <end position="59"/>
    </location>
</feature>
<feature type="transmembrane region" description="Helical" evidence="1">
    <location>
        <begin position="6"/>
        <end position="26"/>
    </location>
</feature>
<evidence type="ECO:0008006" key="4">
    <source>
        <dbReference type="Google" id="ProtNLM"/>
    </source>
</evidence>
<feature type="transmembrane region" description="Helical" evidence="1">
    <location>
        <begin position="168"/>
        <end position="186"/>
    </location>
</feature>
<keyword evidence="1" id="KW-0472">Membrane</keyword>